<dbReference type="InterPro" id="IPR038359">
    <property type="entry name" value="Connexin_N_sf"/>
</dbReference>
<gene>
    <name evidence="2" type="ORF">OS493_031458</name>
</gene>
<dbReference type="OrthoDB" id="5976652at2759"/>
<evidence type="ECO:0000313" key="3">
    <source>
        <dbReference type="Proteomes" id="UP001163046"/>
    </source>
</evidence>
<sequence length="339" mass="38085">MDSLYQLALSSQTICGGIQFLLFSISLGAVIGALQHYHANDRLTFNCSPKPSDFTKQLCYDKYTSTVSPWLIPRNIAAIAYAVVFACWICFMLYGAVTLRQIRRQQPEQNRRHRQLRKFLRVYFVHVCFRIVFLGVMIGLFCSYQTLDLPSVFKCGPSVPKTNTTSIPVNQTETALQCNDLHYKEKSNLNIAIIVIEASVLTLAILEAIHLSLTRETFMEKLLGDVFDVGNNIEMESVLSSNEATENNPSARHYAKNEIDLRLFRLSLAMRLKEMILLTAFLFVLPLCVSGTIYYVDGEKGNDSNNGESIATAFATIATCINALKSPGDEWPHSQRTLS</sequence>
<dbReference type="Gene3D" id="1.20.1440.80">
    <property type="entry name" value="Gap junction channel protein cysteine-rich domain"/>
    <property type="match status" value="1"/>
</dbReference>
<name>A0A9X0D7K5_9CNID</name>
<keyword evidence="1" id="KW-1133">Transmembrane helix</keyword>
<dbReference type="AlphaFoldDB" id="A0A9X0D7K5"/>
<reference evidence="2" key="1">
    <citation type="submission" date="2023-01" db="EMBL/GenBank/DDBJ databases">
        <title>Genome assembly of the deep-sea coral Lophelia pertusa.</title>
        <authorList>
            <person name="Herrera S."/>
            <person name="Cordes E."/>
        </authorList>
    </citation>
    <scope>NUCLEOTIDE SEQUENCE</scope>
    <source>
        <strain evidence="2">USNM1676648</strain>
        <tissue evidence="2">Polyp</tissue>
    </source>
</reference>
<feature type="transmembrane region" description="Helical" evidence="1">
    <location>
        <begin position="76"/>
        <end position="99"/>
    </location>
</feature>
<dbReference type="InterPro" id="IPR011050">
    <property type="entry name" value="Pectin_lyase_fold/virulence"/>
</dbReference>
<accession>A0A9X0D7K5</accession>
<protein>
    <submittedName>
        <fullName evidence="2">Uncharacterized protein</fullName>
    </submittedName>
</protein>
<feature type="transmembrane region" description="Helical" evidence="1">
    <location>
        <begin position="275"/>
        <end position="296"/>
    </location>
</feature>
<keyword evidence="1" id="KW-0812">Transmembrane</keyword>
<comment type="caution">
    <text evidence="2">The sequence shown here is derived from an EMBL/GenBank/DDBJ whole genome shotgun (WGS) entry which is preliminary data.</text>
</comment>
<dbReference type="EMBL" id="MU825432">
    <property type="protein sequence ID" value="KAJ7389486.1"/>
    <property type="molecule type" value="Genomic_DNA"/>
</dbReference>
<proteinExistence type="predicted"/>
<keyword evidence="3" id="KW-1185">Reference proteome</keyword>
<organism evidence="2 3">
    <name type="scientific">Desmophyllum pertusum</name>
    <dbReference type="NCBI Taxonomy" id="174260"/>
    <lineage>
        <taxon>Eukaryota</taxon>
        <taxon>Metazoa</taxon>
        <taxon>Cnidaria</taxon>
        <taxon>Anthozoa</taxon>
        <taxon>Hexacorallia</taxon>
        <taxon>Scleractinia</taxon>
        <taxon>Caryophylliina</taxon>
        <taxon>Caryophylliidae</taxon>
        <taxon>Desmophyllum</taxon>
    </lineage>
</organism>
<feature type="transmembrane region" description="Helical" evidence="1">
    <location>
        <begin position="191"/>
        <end position="213"/>
    </location>
</feature>
<feature type="transmembrane region" description="Helical" evidence="1">
    <location>
        <begin position="120"/>
        <end position="141"/>
    </location>
</feature>
<keyword evidence="1" id="KW-0472">Membrane</keyword>
<dbReference type="SUPFAM" id="SSF51126">
    <property type="entry name" value="Pectin lyase-like"/>
    <property type="match status" value="1"/>
</dbReference>
<dbReference type="Proteomes" id="UP001163046">
    <property type="component" value="Unassembled WGS sequence"/>
</dbReference>
<feature type="transmembrane region" description="Helical" evidence="1">
    <location>
        <begin position="12"/>
        <end position="34"/>
    </location>
</feature>
<evidence type="ECO:0000256" key="1">
    <source>
        <dbReference type="SAM" id="Phobius"/>
    </source>
</evidence>
<evidence type="ECO:0000313" key="2">
    <source>
        <dbReference type="EMBL" id="KAJ7389486.1"/>
    </source>
</evidence>